<dbReference type="NCBIfam" id="TIGR00255">
    <property type="entry name" value="YicC/YloC family endoribonuclease"/>
    <property type="match status" value="1"/>
</dbReference>
<evidence type="ECO:0000256" key="3">
    <source>
        <dbReference type="ARBA" id="ARBA00022759"/>
    </source>
</evidence>
<evidence type="ECO:0000259" key="7">
    <source>
        <dbReference type="Pfam" id="PF08340"/>
    </source>
</evidence>
<keyword evidence="2" id="KW-0540">Nuclease</keyword>
<feature type="domain" description="Endoribonuclease YicC-like C-terminal" evidence="7">
    <location>
        <begin position="180"/>
        <end position="296"/>
    </location>
</feature>
<evidence type="ECO:0000256" key="2">
    <source>
        <dbReference type="ARBA" id="ARBA00022722"/>
    </source>
</evidence>
<dbReference type="InterPro" id="IPR013527">
    <property type="entry name" value="YicC-like_N"/>
</dbReference>
<proteinExistence type="inferred from homology"/>
<evidence type="ECO:0000313" key="8">
    <source>
        <dbReference type="EMBL" id="MBO8477916.1"/>
    </source>
</evidence>
<feature type="domain" description="Endoribonuclease YicC-like N-terminal" evidence="6">
    <location>
        <begin position="2"/>
        <end position="163"/>
    </location>
</feature>
<accession>A0A9D9NLI3</accession>
<dbReference type="Pfam" id="PF08340">
    <property type="entry name" value="YicC-like_C"/>
    <property type="match status" value="1"/>
</dbReference>
<dbReference type="GO" id="GO:0004521">
    <property type="term" value="F:RNA endonuclease activity"/>
    <property type="evidence" value="ECO:0007669"/>
    <property type="project" value="InterPro"/>
</dbReference>
<dbReference type="PANTHER" id="PTHR30636">
    <property type="entry name" value="UPF0701 PROTEIN YICC"/>
    <property type="match status" value="1"/>
</dbReference>
<evidence type="ECO:0000256" key="1">
    <source>
        <dbReference type="ARBA" id="ARBA00001968"/>
    </source>
</evidence>
<comment type="caution">
    <text evidence="8">The sequence shown here is derived from an EMBL/GenBank/DDBJ whole genome shotgun (WGS) entry which is preliminary data.</text>
</comment>
<protein>
    <submittedName>
        <fullName evidence="8">YicC family protein</fullName>
    </submittedName>
</protein>
<reference evidence="8" key="1">
    <citation type="submission" date="2020-10" db="EMBL/GenBank/DDBJ databases">
        <authorList>
            <person name="Gilroy R."/>
        </authorList>
    </citation>
    <scope>NUCLEOTIDE SEQUENCE</scope>
    <source>
        <strain evidence="8">2478</strain>
    </source>
</reference>
<evidence type="ECO:0000259" key="6">
    <source>
        <dbReference type="Pfam" id="PF03755"/>
    </source>
</evidence>
<sequence length="297" mass="34205">MIKSMTGYGKAETVLESGKLSVEIRSLNGKNADISLKTTLLPKDKELYVRQMVADELKRGSIDIFITFEANAAESAKKINQELVMEYFRQIDEISSSITRKFPNISFTDSSYILQSILRFPDVLDMKKADIINDGNWPAVEACIREALEKTNEFRMREGESLYRDVTAKVASILSLVNMVEQHESERVAAIREKILSRFEELKLEPDMSRLEQEMIYYIEKLDINEEKVRLRQHCRYFMDTIDSDPQPGKKLGFIAQEMGREINTTGSKANNSDIQKIVVRMKDELEKIKEQSLNIL</sequence>
<dbReference type="PANTHER" id="PTHR30636:SF3">
    <property type="entry name" value="UPF0701 PROTEIN YICC"/>
    <property type="match status" value="1"/>
</dbReference>
<comment type="similarity">
    <text evidence="5">Belongs to the YicC/YloC family.</text>
</comment>
<dbReference type="GO" id="GO:0016787">
    <property type="term" value="F:hydrolase activity"/>
    <property type="evidence" value="ECO:0007669"/>
    <property type="project" value="UniProtKB-KW"/>
</dbReference>
<evidence type="ECO:0000256" key="4">
    <source>
        <dbReference type="ARBA" id="ARBA00022801"/>
    </source>
</evidence>
<dbReference type="InterPro" id="IPR005229">
    <property type="entry name" value="YicC/YloC-like"/>
</dbReference>
<dbReference type="Proteomes" id="UP000823771">
    <property type="component" value="Unassembled WGS sequence"/>
</dbReference>
<dbReference type="AlphaFoldDB" id="A0A9D9NLI3"/>
<gene>
    <name evidence="8" type="ORF">IAB80_03355</name>
</gene>
<evidence type="ECO:0000256" key="5">
    <source>
        <dbReference type="ARBA" id="ARBA00035648"/>
    </source>
</evidence>
<keyword evidence="3" id="KW-0255">Endonuclease</keyword>
<keyword evidence="4" id="KW-0378">Hydrolase</keyword>
<comment type="cofactor">
    <cofactor evidence="1">
        <name>a divalent metal cation</name>
        <dbReference type="ChEBI" id="CHEBI:60240"/>
    </cofactor>
</comment>
<evidence type="ECO:0000313" key="9">
    <source>
        <dbReference type="Proteomes" id="UP000823771"/>
    </source>
</evidence>
<organism evidence="8 9">
    <name type="scientific">Candidatus Cryptobacteroides excrementipullorum</name>
    <dbReference type="NCBI Taxonomy" id="2840761"/>
    <lineage>
        <taxon>Bacteria</taxon>
        <taxon>Pseudomonadati</taxon>
        <taxon>Bacteroidota</taxon>
        <taxon>Bacteroidia</taxon>
        <taxon>Bacteroidales</taxon>
        <taxon>Candidatus Cryptobacteroides</taxon>
    </lineage>
</organism>
<reference evidence="8" key="2">
    <citation type="journal article" date="2021" name="PeerJ">
        <title>Extensive microbial diversity within the chicken gut microbiome revealed by metagenomics and culture.</title>
        <authorList>
            <person name="Gilroy R."/>
            <person name="Ravi A."/>
            <person name="Getino M."/>
            <person name="Pursley I."/>
            <person name="Horton D.L."/>
            <person name="Alikhan N.F."/>
            <person name="Baker D."/>
            <person name="Gharbi K."/>
            <person name="Hall N."/>
            <person name="Watson M."/>
            <person name="Adriaenssens E.M."/>
            <person name="Foster-Nyarko E."/>
            <person name="Jarju S."/>
            <person name="Secka A."/>
            <person name="Antonio M."/>
            <person name="Oren A."/>
            <person name="Chaudhuri R.R."/>
            <person name="La Ragione R."/>
            <person name="Hildebrand F."/>
            <person name="Pallen M.J."/>
        </authorList>
    </citation>
    <scope>NUCLEOTIDE SEQUENCE</scope>
    <source>
        <strain evidence="8">2478</strain>
    </source>
</reference>
<dbReference type="InterPro" id="IPR013551">
    <property type="entry name" value="YicC-like_C"/>
</dbReference>
<dbReference type="EMBL" id="JADILZ010000028">
    <property type="protein sequence ID" value="MBO8477916.1"/>
    <property type="molecule type" value="Genomic_DNA"/>
</dbReference>
<name>A0A9D9NLI3_9BACT</name>
<dbReference type="Pfam" id="PF03755">
    <property type="entry name" value="YicC-like_N"/>
    <property type="match status" value="1"/>
</dbReference>